<dbReference type="EMBL" id="KN294010">
    <property type="protein sequence ID" value="KGQ01058.1"/>
    <property type="molecule type" value="Genomic_DNA"/>
</dbReference>
<dbReference type="HOGENOM" id="CLU_2159143_0_0_1"/>
<protein>
    <submittedName>
        <fullName evidence="1">Uncharacterized protein</fullName>
    </submittedName>
</protein>
<sequence length="111" mass="12367">MDTEQQKIIAYITPASIDQDGHYGRSLSWLRYRARGGFPTITRESGCGVKYEDDSLDSVDATGSGGNFESDCGRLGSGFQIDVCGQAERQRQKVVQEKFYLRTFFVGGLRI</sequence>
<dbReference type="Proteomes" id="UP000002059">
    <property type="component" value="Partially assembled WGS sequence"/>
</dbReference>
<dbReference type="AlphaFoldDB" id="A0A0A2V0M9"/>
<dbReference type="GeneID" id="26970972"/>
<reference evidence="1 2" key="1">
    <citation type="journal article" date="2011" name="PLoS Genet.">
        <title>Comparative genomic analysis of human fungal pathogens causing paracoccidioidomycosis.</title>
        <authorList>
            <person name="Desjardins C.A."/>
            <person name="Champion M.D."/>
            <person name="Holder J.W."/>
            <person name="Muszewska A."/>
            <person name="Goldberg J."/>
            <person name="Bailao A.M."/>
            <person name="Brigido M.M."/>
            <person name="Ferreira M.E."/>
            <person name="Garcia A.M."/>
            <person name="Grynberg M."/>
            <person name="Gujja S."/>
            <person name="Heiman D.I."/>
            <person name="Henn M.R."/>
            <person name="Kodira C.D."/>
            <person name="Leon-Narvaez H."/>
            <person name="Longo L.V."/>
            <person name="Ma L.J."/>
            <person name="Malavazi I."/>
            <person name="Matsuo A.L."/>
            <person name="Morais F.V."/>
            <person name="Pereira M."/>
            <person name="Rodriguez-Brito S."/>
            <person name="Sakthikumar S."/>
            <person name="Salem-Izacc S.M."/>
            <person name="Sykes S.M."/>
            <person name="Teixeira M.M."/>
            <person name="Vallejo M.C."/>
            <person name="Walter M.E."/>
            <person name="Yandava C."/>
            <person name="Young S."/>
            <person name="Zeng Q."/>
            <person name="Zucker J."/>
            <person name="Felipe M.S."/>
            <person name="Goldman G.H."/>
            <person name="Haas B.J."/>
            <person name="McEwen J.G."/>
            <person name="Nino-Vega G."/>
            <person name="Puccia R."/>
            <person name="San-Blas G."/>
            <person name="Soares C.M."/>
            <person name="Birren B.W."/>
            <person name="Cuomo C.A."/>
        </authorList>
    </citation>
    <scope>NUCLEOTIDE SEQUENCE [LARGE SCALE GENOMIC DNA]</scope>
    <source>
        <strain evidence="2">ATCC MYA-826 / Pb01</strain>
    </source>
</reference>
<name>A0A0A2V0M9_PARBA</name>
<organism evidence="1 2">
    <name type="scientific">Paracoccidioides lutzii (strain ATCC MYA-826 / Pb01)</name>
    <name type="common">Paracoccidioides brasiliensis</name>
    <dbReference type="NCBI Taxonomy" id="502779"/>
    <lineage>
        <taxon>Eukaryota</taxon>
        <taxon>Fungi</taxon>
        <taxon>Dikarya</taxon>
        <taxon>Ascomycota</taxon>
        <taxon>Pezizomycotina</taxon>
        <taxon>Eurotiomycetes</taxon>
        <taxon>Eurotiomycetidae</taxon>
        <taxon>Onygenales</taxon>
        <taxon>Ajellomycetaceae</taxon>
        <taxon>Paracoccidioides</taxon>
    </lineage>
</organism>
<dbReference type="RefSeq" id="XP_015702616.1">
    <property type="nucleotide sequence ID" value="XM_015847766.1"/>
</dbReference>
<dbReference type="KEGG" id="pbl:PAAG_12252"/>
<evidence type="ECO:0000313" key="2">
    <source>
        <dbReference type="Proteomes" id="UP000002059"/>
    </source>
</evidence>
<evidence type="ECO:0000313" key="1">
    <source>
        <dbReference type="EMBL" id="KGQ01058.1"/>
    </source>
</evidence>
<gene>
    <name evidence="1" type="ORF">PAAG_12252</name>
</gene>
<dbReference type="VEuPathDB" id="FungiDB:PAAG_12252"/>
<accession>A0A0A2V0M9</accession>
<keyword evidence="2" id="KW-1185">Reference proteome</keyword>
<proteinExistence type="predicted"/>